<dbReference type="STRING" id="927083.DB32_008101"/>
<evidence type="ECO:0000313" key="10">
    <source>
        <dbReference type="Proteomes" id="UP000034883"/>
    </source>
</evidence>
<dbReference type="Gene3D" id="3.40.30.10">
    <property type="entry name" value="Glutaredoxin"/>
    <property type="match status" value="1"/>
</dbReference>
<proteinExistence type="inferred from homology"/>
<keyword evidence="2 6" id="KW-0049">Antioxidant</keyword>
<feature type="domain" description="Thioredoxin" evidence="8">
    <location>
        <begin position="37"/>
        <end position="195"/>
    </location>
</feature>
<gene>
    <name evidence="9" type="ORF">DB32_008101</name>
</gene>
<evidence type="ECO:0000256" key="4">
    <source>
        <dbReference type="ARBA" id="ARBA00023284"/>
    </source>
</evidence>
<dbReference type="InterPro" id="IPR037944">
    <property type="entry name" value="PRX5-like"/>
</dbReference>
<comment type="catalytic activity">
    <reaction evidence="6">
        <text>a hydroperoxide + 2 glutathione = an alcohol + glutathione disulfide + H2O</text>
        <dbReference type="Rhea" id="RHEA:62632"/>
        <dbReference type="ChEBI" id="CHEBI:15377"/>
        <dbReference type="ChEBI" id="CHEBI:30879"/>
        <dbReference type="ChEBI" id="CHEBI:35924"/>
        <dbReference type="ChEBI" id="CHEBI:57925"/>
        <dbReference type="ChEBI" id="CHEBI:58297"/>
        <dbReference type="EC" id="1.11.1.27"/>
    </reaction>
</comment>
<dbReference type="Pfam" id="PF08534">
    <property type="entry name" value="Redoxin"/>
    <property type="match status" value="1"/>
</dbReference>
<dbReference type="SUPFAM" id="SSF52833">
    <property type="entry name" value="Thioredoxin-like"/>
    <property type="match status" value="1"/>
</dbReference>
<dbReference type="FunFam" id="3.40.30.10:FF:000020">
    <property type="entry name" value="Peroxiredoxin"/>
    <property type="match status" value="1"/>
</dbReference>
<feature type="compositionally biased region" description="Basic residues" evidence="7">
    <location>
        <begin position="1"/>
        <end position="13"/>
    </location>
</feature>
<dbReference type="InterPro" id="IPR013766">
    <property type="entry name" value="Thioredoxin_domain"/>
</dbReference>
<dbReference type="InterPro" id="IPR013740">
    <property type="entry name" value="Redoxin"/>
</dbReference>
<dbReference type="GO" id="GO:0042744">
    <property type="term" value="P:hydrogen peroxide catabolic process"/>
    <property type="evidence" value="ECO:0007669"/>
    <property type="project" value="TreeGrafter"/>
</dbReference>
<keyword evidence="4 6" id="KW-0676">Redox-active center</keyword>
<dbReference type="CDD" id="cd03013">
    <property type="entry name" value="PRX5_like"/>
    <property type="match status" value="1"/>
</dbReference>
<dbReference type="AlphaFoldDB" id="A0A0F6W9Q4"/>
<dbReference type="PROSITE" id="PS51352">
    <property type="entry name" value="THIOREDOXIN_2"/>
    <property type="match status" value="1"/>
</dbReference>
<evidence type="ECO:0000256" key="2">
    <source>
        <dbReference type="ARBA" id="ARBA00022862"/>
    </source>
</evidence>
<dbReference type="EC" id="1.11.1.27" evidence="6"/>
<name>A0A0F6W9Q4_9BACT</name>
<evidence type="ECO:0000256" key="7">
    <source>
        <dbReference type="SAM" id="MobiDB-lite"/>
    </source>
</evidence>
<feature type="active site" description="Cysteine sulfenic acid (-SOH) intermediate" evidence="5">
    <location>
        <position position="83"/>
    </location>
</feature>
<comment type="function">
    <text evidence="6">Thiol-specific peroxidase that catalyzes the reduction of hydrogen peroxide and organic hydroperoxides to water and alcohols, respectively. Plays a role in cell protection against oxidative stress by detoxifying peroxides.</text>
</comment>
<evidence type="ECO:0000256" key="5">
    <source>
        <dbReference type="PIRSR" id="PIRSR637944-1"/>
    </source>
</evidence>
<dbReference type="GO" id="GO:0045454">
    <property type="term" value="P:cell redox homeostasis"/>
    <property type="evidence" value="ECO:0007669"/>
    <property type="project" value="TreeGrafter"/>
</dbReference>
<dbReference type="Proteomes" id="UP000034883">
    <property type="component" value="Chromosome"/>
</dbReference>
<evidence type="ECO:0000259" key="8">
    <source>
        <dbReference type="PROSITE" id="PS51352"/>
    </source>
</evidence>
<dbReference type="EMBL" id="CP011125">
    <property type="protein sequence ID" value="AKF10952.1"/>
    <property type="molecule type" value="Genomic_DNA"/>
</dbReference>
<dbReference type="KEGG" id="samy:DB32_008101"/>
<dbReference type="GO" id="GO:0008379">
    <property type="term" value="F:thioredoxin peroxidase activity"/>
    <property type="evidence" value="ECO:0007669"/>
    <property type="project" value="InterPro"/>
</dbReference>
<feature type="region of interest" description="Disordered" evidence="7">
    <location>
        <begin position="1"/>
        <end position="31"/>
    </location>
</feature>
<dbReference type="GO" id="GO:0034599">
    <property type="term" value="P:cellular response to oxidative stress"/>
    <property type="evidence" value="ECO:0007669"/>
    <property type="project" value="InterPro"/>
</dbReference>
<dbReference type="GO" id="GO:0005737">
    <property type="term" value="C:cytoplasm"/>
    <property type="evidence" value="ECO:0007669"/>
    <property type="project" value="TreeGrafter"/>
</dbReference>
<keyword evidence="1 6" id="KW-0575">Peroxidase</keyword>
<evidence type="ECO:0000256" key="1">
    <source>
        <dbReference type="ARBA" id="ARBA00022559"/>
    </source>
</evidence>
<dbReference type="InterPro" id="IPR036249">
    <property type="entry name" value="Thioredoxin-like_sf"/>
</dbReference>
<dbReference type="PANTHER" id="PTHR10430">
    <property type="entry name" value="PEROXIREDOXIN"/>
    <property type="match status" value="1"/>
</dbReference>
<protein>
    <recommendedName>
        <fullName evidence="6">Glutathione-dependent peroxiredoxin</fullName>
        <ecNumber evidence="6">1.11.1.27</ecNumber>
    </recommendedName>
</protein>
<comment type="similarity">
    <text evidence="6">Belongs to the peroxiredoxin family. Prx5 subfamily.</text>
</comment>
<accession>A0A0F6W9Q4</accession>
<evidence type="ECO:0000256" key="3">
    <source>
        <dbReference type="ARBA" id="ARBA00023002"/>
    </source>
</evidence>
<organism evidence="9 10">
    <name type="scientific">Sandaracinus amylolyticus</name>
    <dbReference type="NCBI Taxonomy" id="927083"/>
    <lineage>
        <taxon>Bacteria</taxon>
        <taxon>Pseudomonadati</taxon>
        <taxon>Myxococcota</taxon>
        <taxon>Polyangia</taxon>
        <taxon>Polyangiales</taxon>
        <taxon>Sandaracinaceae</taxon>
        <taxon>Sandaracinus</taxon>
    </lineage>
</organism>
<evidence type="ECO:0000313" key="9">
    <source>
        <dbReference type="EMBL" id="AKF10952.1"/>
    </source>
</evidence>
<dbReference type="PANTHER" id="PTHR10430:SF16">
    <property type="entry name" value="PEROXIREDOXIN-5, MITOCHONDRIAL"/>
    <property type="match status" value="1"/>
</dbReference>
<keyword evidence="3 6" id="KW-0560">Oxidoreductase</keyword>
<evidence type="ECO:0000256" key="6">
    <source>
        <dbReference type="RuleBase" id="RU366011"/>
    </source>
</evidence>
<keyword evidence="10" id="KW-1185">Reference proteome</keyword>
<reference evidence="9 10" key="1">
    <citation type="submission" date="2015-03" db="EMBL/GenBank/DDBJ databases">
        <title>Genome assembly of Sandaracinus amylolyticus DSM 53668.</title>
        <authorList>
            <person name="Sharma G."/>
            <person name="Subramanian S."/>
        </authorList>
    </citation>
    <scope>NUCLEOTIDE SEQUENCE [LARGE SCALE GENOMIC DNA]</scope>
    <source>
        <strain evidence="9 10">DSM 53668</strain>
    </source>
</reference>
<sequence length="195" mass="20842">MRARSARGARSRRCAGLDGARRFRHASPPRRETTMTIQIGDRIPDATLMYMTADGPKPLATHEVFAGKKVVLFGVPGAFTPTCSAQHLPGYVDRHGELVAKGIDTVACMAVNDAFVMSAWGKAQEVDGKVLMLADGNAELTKKLGLELDASGFGMGTRTRRFALYAEDGVVKALEIEPGRGLTVSSAETMCSKIG</sequence>